<dbReference type="InterPro" id="IPR036388">
    <property type="entry name" value="WH-like_DNA-bd_sf"/>
</dbReference>
<evidence type="ECO:0000259" key="6">
    <source>
        <dbReference type="Pfam" id="PF08281"/>
    </source>
</evidence>
<organism evidence="7 8">
    <name type="scientific">Niveispirillum cyanobacteriorum</name>
    <dbReference type="NCBI Taxonomy" id="1612173"/>
    <lineage>
        <taxon>Bacteria</taxon>
        <taxon>Pseudomonadati</taxon>
        <taxon>Pseudomonadota</taxon>
        <taxon>Alphaproteobacteria</taxon>
        <taxon>Rhodospirillales</taxon>
        <taxon>Azospirillaceae</taxon>
        <taxon>Niveispirillum</taxon>
    </lineage>
</organism>
<reference evidence="7 8" key="1">
    <citation type="submission" date="2017-12" db="EMBL/GenBank/DDBJ databases">
        <title>Genomes of bacteria within cyanobacterial aggregates.</title>
        <authorList>
            <person name="Cai H."/>
        </authorList>
    </citation>
    <scope>NUCLEOTIDE SEQUENCE [LARGE SCALE GENOMIC DNA]</scope>
    <source>
        <strain evidence="7 8">TH16</strain>
        <plasmid evidence="7 8">unnamed1</plasmid>
    </source>
</reference>
<dbReference type="InterPro" id="IPR013249">
    <property type="entry name" value="RNA_pol_sigma70_r4_t2"/>
</dbReference>
<dbReference type="InterPro" id="IPR007627">
    <property type="entry name" value="RNA_pol_sigma70_r2"/>
</dbReference>
<keyword evidence="7" id="KW-0614">Plasmid</keyword>
<dbReference type="SUPFAM" id="SSF88946">
    <property type="entry name" value="Sigma2 domain of RNA polymerase sigma factors"/>
    <property type="match status" value="1"/>
</dbReference>
<evidence type="ECO:0000256" key="1">
    <source>
        <dbReference type="ARBA" id="ARBA00010641"/>
    </source>
</evidence>
<keyword evidence="4" id="KW-0804">Transcription</keyword>
<name>A0A2K9NKW0_9PROT</name>
<dbReference type="GO" id="GO:0006352">
    <property type="term" value="P:DNA-templated transcription initiation"/>
    <property type="evidence" value="ECO:0007669"/>
    <property type="project" value="InterPro"/>
</dbReference>
<dbReference type="Proteomes" id="UP000234752">
    <property type="component" value="Plasmid unnamed1"/>
</dbReference>
<gene>
    <name evidence="7" type="ORF">C0V82_25070</name>
</gene>
<dbReference type="GO" id="GO:0016987">
    <property type="term" value="F:sigma factor activity"/>
    <property type="evidence" value="ECO:0007669"/>
    <property type="project" value="UniProtKB-KW"/>
</dbReference>
<dbReference type="SUPFAM" id="SSF88659">
    <property type="entry name" value="Sigma3 and sigma4 domains of RNA polymerase sigma factors"/>
    <property type="match status" value="1"/>
</dbReference>
<dbReference type="EMBL" id="CP025613">
    <property type="protein sequence ID" value="AUN33702.1"/>
    <property type="molecule type" value="Genomic_DNA"/>
</dbReference>
<dbReference type="AlphaFoldDB" id="A0A2K9NKW0"/>
<proteinExistence type="inferred from homology"/>
<evidence type="ECO:0000313" key="7">
    <source>
        <dbReference type="EMBL" id="AUN33702.1"/>
    </source>
</evidence>
<dbReference type="NCBIfam" id="TIGR02937">
    <property type="entry name" value="sigma70-ECF"/>
    <property type="match status" value="1"/>
</dbReference>
<dbReference type="Pfam" id="PF04542">
    <property type="entry name" value="Sigma70_r2"/>
    <property type="match status" value="1"/>
</dbReference>
<dbReference type="InterPro" id="IPR013324">
    <property type="entry name" value="RNA_pol_sigma_r3/r4-like"/>
</dbReference>
<dbReference type="PANTHER" id="PTHR43133:SF45">
    <property type="entry name" value="RNA POLYMERASE ECF-TYPE SIGMA FACTOR"/>
    <property type="match status" value="1"/>
</dbReference>
<keyword evidence="8" id="KW-1185">Reference proteome</keyword>
<dbReference type="Pfam" id="PF08281">
    <property type="entry name" value="Sigma70_r4_2"/>
    <property type="match status" value="1"/>
</dbReference>
<keyword evidence="2" id="KW-0805">Transcription regulation</keyword>
<feature type="domain" description="RNA polymerase sigma factor 70 region 4 type 2" evidence="6">
    <location>
        <begin position="100"/>
        <end position="151"/>
    </location>
</feature>
<dbReference type="Gene3D" id="1.10.10.10">
    <property type="entry name" value="Winged helix-like DNA-binding domain superfamily/Winged helix DNA-binding domain"/>
    <property type="match status" value="1"/>
</dbReference>
<dbReference type="GO" id="GO:0003677">
    <property type="term" value="F:DNA binding"/>
    <property type="evidence" value="ECO:0007669"/>
    <property type="project" value="InterPro"/>
</dbReference>
<comment type="similarity">
    <text evidence="1">Belongs to the sigma-70 factor family. ECF subfamily.</text>
</comment>
<evidence type="ECO:0000256" key="2">
    <source>
        <dbReference type="ARBA" id="ARBA00023015"/>
    </source>
</evidence>
<protein>
    <submittedName>
        <fullName evidence="7">RNA polymerase sigma factor</fullName>
    </submittedName>
</protein>
<evidence type="ECO:0000259" key="5">
    <source>
        <dbReference type="Pfam" id="PF04542"/>
    </source>
</evidence>
<evidence type="ECO:0000256" key="4">
    <source>
        <dbReference type="ARBA" id="ARBA00023163"/>
    </source>
</evidence>
<accession>A0A2K9NKW0</accession>
<evidence type="ECO:0000256" key="3">
    <source>
        <dbReference type="ARBA" id="ARBA00023082"/>
    </source>
</evidence>
<sequence>MFRQWMREHLTLLHRIARGFASPADQPDLLQELMLAVWRALPAFRGDSQPVTFIYRVAHNRALTWQGSQGGKARRDAEAAAEAMRRHALSADPDEVRMLDRLYAAIRQLPTLDRSILLLSLDGVPYRDIGQMHDLSESNVGVRLTRAKARLTGIISQIEAQEEEK</sequence>
<evidence type="ECO:0000313" key="8">
    <source>
        <dbReference type="Proteomes" id="UP000234752"/>
    </source>
</evidence>
<dbReference type="OrthoDB" id="9803470at2"/>
<dbReference type="InterPro" id="IPR039425">
    <property type="entry name" value="RNA_pol_sigma-70-like"/>
</dbReference>
<dbReference type="InterPro" id="IPR013325">
    <property type="entry name" value="RNA_pol_sigma_r2"/>
</dbReference>
<feature type="domain" description="RNA polymerase sigma-70 region 2" evidence="5">
    <location>
        <begin position="6"/>
        <end position="65"/>
    </location>
</feature>
<dbReference type="Gene3D" id="1.10.1740.10">
    <property type="match status" value="1"/>
</dbReference>
<dbReference type="PANTHER" id="PTHR43133">
    <property type="entry name" value="RNA POLYMERASE ECF-TYPE SIGMA FACTO"/>
    <property type="match status" value="1"/>
</dbReference>
<dbReference type="InterPro" id="IPR014284">
    <property type="entry name" value="RNA_pol_sigma-70_dom"/>
</dbReference>
<dbReference type="KEGG" id="ncb:C0V82_25070"/>
<geneLocation type="plasmid" evidence="7 8">
    <name>unnamed1</name>
</geneLocation>
<keyword evidence="3" id="KW-0731">Sigma factor</keyword>